<protein>
    <recommendedName>
        <fullName evidence="4">PPE family domain-containing protein</fullName>
    </recommendedName>
</protein>
<dbReference type="RefSeq" id="WP_344125979.1">
    <property type="nucleotide sequence ID" value="NZ_BAAALT010000011.1"/>
</dbReference>
<feature type="compositionally biased region" description="Gly residues" evidence="1">
    <location>
        <begin position="279"/>
        <end position="288"/>
    </location>
</feature>
<feature type="compositionally biased region" description="Gly residues" evidence="1">
    <location>
        <begin position="296"/>
        <end position="316"/>
    </location>
</feature>
<reference evidence="2 3" key="1">
    <citation type="journal article" date="2019" name="Int. J. Syst. Evol. Microbiol.">
        <title>The Global Catalogue of Microorganisms (GCM) 10K type strain sequencing project: providing services to taxonomists for standard genome sequencing and annotation.</title>
        <authorList>
            <consortium name="The Broad Institute Genomics Platform"/>
            <consortium name="The Broad Institute Genome Sequencing Center for Infectious Disease"/>
            <person name="Wu L."/>
            <person name="Ma J."/>
        </authorList>
    </citation>
    <scope>NUCLEOTIDE SEQUENCE [LARGE SCALE GENOMIC DNA]</scope>
    <source>
        <strain evidence="2 3">JCM 13250</strain>
    </source>
</reference>
<dbReference type="EMBL" id="BAAALT010000011">
    <property type="protein sequence ID" value="GAA1786824.1"/>
    <property type="molecule type" value="Genomic_DNA"/>
</dbReference>
<evidence type="ECO:0008006" key="4">
    <source>
        <dbReference type="Google" id="ProtNLM"/>
    </source>
</evidence>
<feature type="region of interest" description="Disordered" evidence="1">
    <location>
        <begin position="174"/>
        <end position="369"/>
    </location>
</feature>
<comment type="caution">
    <text evidence="2">The sequence shown here is derived from an EMBL/GenBank/DDBJ whole genome shotgun (WGS) entry which is preliminary data.</text>
</comment>
<feature type="compositionally biased region" description="Polar residues" evidence="1">
    <location>
        <begin position="191"/>
        <end position="213"/>
    </location>
</feature>
<feature type="compositionally biased region" description="Low complexity" evidence="1">
    <location>
        <begin position="327"/>
        <end position="337"/>
    </location>
</feature>
<organism evidence="2 3">
    <name type="scientific">Luedemannella flava</name>
    <dbReference type="NCBI Taxonomy" id="349316"/>
    <lineage>
        <taxon>Bacteria</taxon>
        <taxon>Bacillati</taxon>
        <taxon>Actinomycetota</taxon>
        <taxon>Actinomycetes</taxon>
        <taxon>Micromonosporales</taxon>
        <taxon>Micromonosporaceae</taxon>
        <taxon>Luedemannella</taxon>
    </lineage>
</organism>
<feature type="compositionally biased region" description="Basic and acidic residues" evidence="1">
    <location>
        <begin position="355"/>
        <end position="364"/>
    </location>
</feature>
<sequence>MSGQPNSTDWSSYSLPQIRQMLSQESALAGDAQARVWYQIEAICRTHADQLARAVTQLQATWPATKGSAAEAFQAATNGLLRSMRETSRTAYNNGLTLESFNQDLQETRAQIESVVAEYQRREAAERSQPVTVAGSIEDWRAHLTTDARQIMTRNDAAARLSARIVRTPEPFVLDGGIGEGGKIKEPKPQGSGQTGQQAALGSFGSPQMTSGDSPAALPGFGGSSASVPLSPILAGAVDPGSPWGTTTPNGTSTTNVPSGRAGVSDHAVPAGAYAPGSPVGGVIGVPGGRPEAQPGAGGVRGAYGGSASGSQGAGHGLPTAGGMVGGMPMLAAGGPATTRDGVRIGRPGGVIGGERGKRSRPYDPADPWAIDADTVAPVIGGQATKESDGGPWEGLPPGVVSIEGWPR</sequence>
<evidence type="ECO:0000256" key="1">
    <source>
        <dbReference type="SAM" id="MobiDB-lite"/>
    </source>
</evidence>
<feature type="compositionally biased region" description="Low complexity" evidence="1">
    <location>
        <begin position="240"/>
        <end position="259"/>
    </location>
</feature>
<gene>
    <name evidence="2" type="ORF">GCM10009682_06170</name>
</gene>
<accession>A0ABN2LFN8</accession>
<name>A0ABN2LFN8_9ACTN</name>
<proteinExistence type="predicted"/>
<evidence type="ECO:0000313" key="2">
    <source>
        <dbReference type="EMBL" id="GAA1786824.1"/>
    </source>
</evidence>
<keyword evidence="3" id="KW-1185">Reference proteome</keyword>
<dbReference type="Proteomes" id="UP001500218">
    <property type="component" value="Unassembled WGS sequence"/>
</dbReference>
<evidence type="ECO:0000313" key="3">
    <source>
        <dbReference type="Proteomes" id="UP001500218"/>
    </source>
</evidence>
<feature type="region of interest" description="Disordered" evidence="1">
    <location>
        <begin position="382"/>
        <end position="408"/>
    </location>
</feature>